<dbReference type="InterPro" id="IPR011990">
    <property type="entry name" value="TPR-like_helical_dom_sf"/>
</dbReference>
<evidence type="ECO:0000256" key="1">
    <source>
        <dbReference type="PROSITE-ProRule" id="PRU00708"/>
    </source>
</evidence>
<evidence type="ECO:0000313" key="2">
    <source>
        <dbReference type="EMBL" id="CAK0818429.1"/>
    </source>
</evidence>
<protein>
    <submittedName>
        <fullName evidence="2">Uncharacterized protein</fullName>
    </submittedName>
</protein>
<name>A0ABN9RKY4_9DINO</name>
<dbReference type="PROSITE" id="PS51375">
    <property type="entry name" value="PPR"/>
    <property type="match status" value="1"/>
</dbReference>
<comment type="caution">
    <text evidence="2">The sequence shown here is derived from an EMBL/GenBank/DDBJ whole genome shotgun (WGS) entry which is preliminary data.</text>
</comment>
<dbReference type="EMBL" id="CAUYUJ010006725">
    <property type="protein sequence ID" value="CAK0818429.1"/>
    <property type="molecule type" value="Genomic_DNA"/>
</dbReference>
<dbReference type="Pfam" id="PF01535">
    <property type="entry name" value="PPR"/>
    <property type="match status" value="2"/>
</dbReference>
<feature type="repeat" description="PPR" evidence="1">
    <location>
        <begin position="45"/>
        <end position="79"/>
    </location>
</feature>
<reference evidence="2" key="1">
    <citation type="submission" date="2023-10" db="EMBL/GenBank/DDBJ databases">
        <authorList>
            <person name="Chen Y."/>
            <person name="Shah S."/>
            <person name="Dougan E. K."/>
            <person name="Thang M."/>
            <person name="Chan C."/>
        </authorList>
    </citation>
    <scope>NUCLEOTIDE SEQUENCE [LARGE SCALE GENOMIC DNA]</scope>
</reference>
<gene>
    <name evidence="2" type="ORF">PCOR1329_LOCUS20717</name>
</gene>
<keyword evidence="3" id="KW-1185">Reference proteome</keyword>
<sequence>MEGEGVKLKPDVVNLQRWNQRVRKRLAMATGTVAAQQDSKGEAGARVSYNTAITACDNLGQWQQVLVLFRELLEDKLKPDVISYSATVSAFETGGKCEEALALFKRDSSLNSWIVSCRSGG</sequence>
<dbReference type="Proteomes" id="UP001189429">
    <property type="component" value="Unassembled WGS sequence"/>
</dbReference>
<evidence type="ECO:0000313" key="3">
    <source>
        <dbReference type="Proteomes" id="UP001189429"/>
    </source>
</evidence>
<dbReference type="Gene3D" id="1.25.40.10">
    <property type="entry name" value="Tetratricopeptide repeat domain"/>
    <property type="match status" value="1"/>
</dbReference>
<proteinExistence type="predicted"/>
<dbReference type="NCBIfam" id="TIGR00756">
    <property type="entry name" value="PPR"/>
    <property type="match status" value="1"/>
</dbReference>
<accession>A0ABN9RKY4</accession>
<dbReference type="InterPro" id="IPR002885">
    <property type="entry name" value="PPR_rpt"/>
</dbReference>
<organism evidence="2 3">
    <name type="scientific">Prorocentrum cordatum</name>
    <dbReference type="NCBI Taxonomy" id="2364126"/>
    <lineage>
        <taxon>Eukaryota</taxon>
        <taxon>Sar</taxon>
        <taxon>Alveolata</taxon>
        <taxon>Dinophyceae</taxon>
        <taxon>Prorocentrales</taxon>
        <taxon>Prorocentraceae</taxon>
        <taxon>Prorocentrum</taxon>
    </lineage>
</organism>